<dbReference type="InterPro" id="IPR036365">
    <property type="entry name" value="PGBD-like_sf"/>
</dbReference>
<keyword evidence="4" id="KW-1185">Reference proteome</keyword>
<proteinExistence type="predicted"/>
<protein>
    <recommendedName>
        <fullName evidence="2">Peptidoglycan binding-like domain-containing protein</fullName>
    </recommendedName>
</protein>
<keyword evidence="1" id="KW-0812">Transmembrane</keyword>
<evidence type="ECO:0000259" key="2">
    <source>
        <dbReference type="Pfam" id="PF01471"/>
    </source>
</evidence>
<dbReference type="GO" id="GO:0031072">
    <property type="term" value="F:heat shock protein binding"/>
    <property type="evidence" value="ECO:0007669"/>
    <property type="project" value="InterPro"/>
</dbReference>
<feature type="transmembrane region" description="Helical" evidence="1">
    <location>
        <begin position="452"/>
        <end position="479"/>
    </location>
</feature>
<dbReference type="RefSeq" id="WP_238468948.1">
    <property type="nucleotide sequence ID" value="NZ_JAKLJA010000085.1"/>
</dbReference>
<dbReference type="SUPFAM" id="SSF47090">
    <property type="entry name" value="PGBD-like"/>
    <property type="match status" value="1"/>
</dbReference>
<evidence type="ECO:0000256" key="1">
    <source>
        <dbReference type="SAM" id="Phobius"/>
    </source>
</evidence>
<dbReference type="InterPro" id="IPR002477">
    <property type="entry name" value="Peptidoglycan-bd-like"/>
</dbReference>
<dbReference type="EMBL" id="JAKLJA010000085">
    <property type="protein sequence ID" value="MCG5078980.1"/>
    <property type="molecule type" value="Genomic_DNA"/>
</dbReference>
<feature type="transmembrane region" description="Helical" evidence="1">
    <location>
        <begin position="414"/>
        <end position="432"/>
    </location>
</feature>
<dbReference type="Proteomes" id="UP001139308">
    <property type="component" value="Unassembled WGS sequence"/>
</dbReference>
<dbReference type="CDD" id="cd10719">
    <property type="entry name" value="DnaJ_zf"/>
    <property type="match status" value="1"/>
</dbReference>
<evidence type="ECO:0000313" key="4">
    <source>
        <dbReference type="Proteomes" id="UP001139308"/>
    </source>
</evidence>
<feature type="domain" description="Peptidoglycan binding-like" evidence="2">
    <location>
        <begin position="572"/>
        <end position="612"/>
    </location>
</feature>
<comment type="caution">
    <text evidence="3">The sequence shown here is derived from an EMBL/GenBank/DDBJ whole genome shotgun (WGS) entry which is preliminary data.</text>
</comment>
<dbReference type="InterPro" id="IPR001305">
    <property type="entry name" value="HSP_DnaJ_Cys-rich_dom"/>
</dbReference>
<dbReference type="Pfam" id="PF01471">
    <property type="entry name" value="PG_binding_1"/>
    <property type="match status" value="1"/>
</dbReference>
<dbReference type="AlphaFoldDB" id="A0A9X2A211"/>
<evidence type="ECO:0000313" key="3">
    <source>
        <dbReference type="EMBL" id="MCG5078980.1"/>
    </source>
</evidence>
<keyword evidence="1" id="KW-0472">Membrane</keyword>
<dbReference type="GO" id="GO:0051082">
    <property type="term" value="F:unfolded protein binding"/>
    <property type="evidence" value="ECO:0007669"/>
    <property type="project" value="InterPro"/>
</dbReference>
<accession>A0A9X2A211</accession>
<sequence>MSNAQLSQQGRNLLQNLRHLFAGNHVNDRDIASTGESTERYLVTAYVAWRFEHDITTSTSKGNAAVSGGHFDYRATDYQNHLQRLCQQAVRSRDIRGSFMQRVDAARSKALDWSSTTQIVHDFGSYSVFRRCGSCRGSGRVSCGGCSGSGKRGCGGCGGLGWRNHTATHTRWNGRNNETYSQTVRQTCSSCGGRGRVVCTSCGGSGKQTCGACSGHGFFTDVSRVQAVARPWWSVPKHSGLAAEALVRALMARGPSGASALVPFDLAGTEYNENDNWVARYEGSAEVVELGIDVLKSPYRVAAVGANVVPVTTPPVFDQLLRAELERIASLTTGKRGPSNVRREAKKLFLAFRSVPVLDRALQAVAKLGKDSRANPAPAIVRVAQGFVSSEAAKSIGDAFLHILDKVSPANSRVAWAAVALFPVVGGFVATADSFTSFSPSDPAGALLPLAYALISSAFAMVAISPLGWLFSAVASSLMRLKVPVEYRQRGRNWAPLKGACIFSVTASLVGAMYGVSGAMHWVPTIRDTVAPVVTYAIAHTEPGTNAYRYLVRLGSYQTVSAPVSATTDADTRQDIQRYLIAHGYLHGQADGNMGRLTSAAIARYERHEHLNMSTSQTELLAHMVQR</sequence>
<organism evidence="3 4">
    <name type="scientific">Paraburkholderia tagetis</name>
    <dbReference type="NCBI Taxonomy" id="2913261"/>
    <lineage>
        <taxon>Bacteria</taxon>
        <taxon>Pseudomonadati</taxon>
        <taxon>Pseudomonadota</taxon>
        <taxon>Betaproteobacteria</taxon>
        <taxon>Burkholderiales</taxon>
        <taxon>Burkholderiaceae</taxon>
        <taxon>Paraburkholderia</taxon>
    </lineage>
</organism>
<gene>
    <name evidence="3" type="ORF">L5014_37680</name>
</gene>
<reference evidence="3" key="1">
    <citation type="submission" date="2022-01" db="EMBL/GenBank/DDBJ databases">
        <title>Genome sequence and assembly of Parabukholderia sp. RG36.</title>
        <authorList>
            <person name="Chhetri G."/>
        </authorList>
    </citation>
    <scope>NUCLEOTIDE SEQUENCE</scope>
    <source>
        <strain evidence="3">RG36</strain>
    </source>
</reference>
<name>A0A9X2A211_9BURK</name>
<feature type="transmembrane region" description="Helical" evidence="1">
    <location>
        <begin position="500"/>
        <end position="523"/>
    </location>
</feature>
<keyword evidence="1" id="KW-1133">Transmembrane helix</keyword>